<keyword evidence="1" id="KW-0732">Signal</keyword>
<gene>
    <name evidence="2" type="ORF">JOD01_000518</name>
</gene>
<reference evidence="2" key="1">
    <citation type="submission" date="2021-01" db="EMBL/GenBank/DDBJ databases">
        <title>Genomic Encyclopedia of Type Strains, Phase IV (KMG-IV): sequencing the most valuable type-strain genomes for metagenomic binning, comparative biology and taxonomic classification.</title>
        <authorList>
            <person name="Goeker M."/>
        </authorList>
    </citation>
    <scope>NUCLEOTIDE SEQUENCE</scope>
    <source>
        <strain evidence="2">DSM 25523</strain>
    </source>
</reference>
<dbReference type="Proteomes" id="UP000717624">
    <property type="component" value="Unassembled WGS sequence"/>
</dbReference>
<evidence type="ECO:0000313" key="3">
    <source>
        <dbReference type="Proteomes" id="UP000717624"/>
    </source>
</evidence>
<dbReference type="AlphaFoldDB" id="A0A939BQV6"/>
<evidence type="ECO:0000313" key="2">
    <source>
        <dbReference type="EMBL" id="MBM7588932.1"/>
    </source>
</evidence>
<name>A0A939BQV6_9BACL</name>
<dbReference type="EMBL" id="JAFBEB010000001">
    <property type="protein sequence ID" value="MBM7588932.1"/>
    <property type="molecule type" value="Genomic_DNA"/>
</dbReference>
<dbReference type="RefSeq" id="WP_204516646.1">
    <property type="nucleotide sequence ID" value="NZ_BAABIN010000009.1"/>
</dbReference>
<feature type="signal peptide" evidence="1">
    <location>
        <begin position="1"/>
        <end position="21"/>
    </location>
</feature>
<organism evidence="2 3">
    <name type="scientific">Brevibacillus fulvus</name>
    <dbReference type="NCBI Taxonomy" id="1125967"/>
    <lineage>
        <taxon>Bacteria</taxon>
        <taxon>Bacillati</taxon>
        <taxon>Bacillota</taxon>
        <taxon>Bacilli</taxon>
        <taxon>Bacillales</taxon>
        <taxon>Paenibacillaceae</taxon>
        <taxon>Brevibacillus</taxon>
    </lineage>
</organism>
<protein>
    <submittedName>
        <fullName evidence="2">Uncharacterized protein</fullName>
    </submittedName>
</protein>
<feature type="chain" id="PRO_5039565630" evidence="1">
    <location>
        <begin position="22"/>
        <end position="107"/>
    </location>
</feature>
<comment type="caution">
    <text evidence="2">The sequence shown here is derived from an EMBL/GenBank/DDBJ whole genome shotgun (WGS) entry which is preliminary data.</text>
</comment>
<sequence>MYVPSLLVLLPAWLLSGKATVSTFKVENGVLTGQVPSDITGYMLVGFIPDDENKPVIYTDFLKPNQKYELKINDAKSLIQLLGQDGTNFGEVLIDYPSMKVVYGGKK</sequence>
<accession>A0A939BQV6</accession>
<proteinExistence type="predicted"/>
<evidence type="ECO:0000256" key="1">
    <source>
        <dbReference type="SAM" id="SignalP"/>
    </source>
</evidence>
<keyword evidence="3" id="KW-1185">Reference proteome</keyword>